<dbReference type="InterPro" id="IPR029154">
    <property type="entry name" value="HIBADH-like_NADP-bd"/>
</dbReference>
<dbReference type="EC" id="1.1.1.31" evidence="3 8"/>
<dbReference type="Gene3D" id="1.10.1040.10">
    <property type="entry name" value="N-(1-d-carboxylethyl)-l-norvaline Dehydrogenase, domain 2"/>
    <property type="match status" value="1"/>
</dbReference>
<feature type="chain" id="PRO_5047160630" description="3-hydroxyisobutyrate dehydrogenase" evidence="9">
    <location>
        <begin position="24"/>
        <end position="371"/>
    </location>
</feature>
<dbReference type="PANTHER" id="PTHR22981">
    <property type="entry name" value="3-HYDROXYISOBUTYRATE DEHYDROGENASE-RELATED"/>
    <property type="match status" value="1"/>
</dbReference>
<reference evidence="12" key="1">
    <citation type="submission" date="2024-02" db="EMBL/GenBank/DDBJ databases">
        <authorList>
            <consortium name="ELIXIR-Norway"/>
            <consortium name="Elixir Norway"/>
        </authorList>
    </citation>
    <scope>NUCLEOTIDE SEQUENCE</scope>
</reference>
<comment type="similarity">
    <text evidence="2">Belongs to the HIBADH-related family. 3-hydroxyisobutyrate dehydrogenase subfamily.</text>
</comment>
<dbReference type="Proteomes" id="UP001497512">
    <property type="component" value="Chromosome 4"/>
</dbReference>
<evidence type="ECO:0000313" key="12">
    <source>
        <dbReference type="EMBL" id="CAK9222747.1"/>
    </source>
</evidence>
<dbReference type="PANTHER" id="PTHR22981:SF7">
    <property type="entry name" value="3-HYDROXYISOBUTYRATE DEHYDROGENASE, MITOCHONDRIAL"/>
    <property type="match status" value="1"/>
</dbReference>
<dbReference type="Pfam" id="PF14833">
    <property type="entry name" value="NAD_binding_11"/>
    <property type="match status" value="1"/>
</dbReference>
<evidence type="ECO:0000256" key="4">
    <source>
        <dbReference type="ARBA" id="ARBA00022456"/>
    </source>
</evidence>
<proteinExistence type="inferred from homology"/>
<evidence type="ECO:0000259" key="11">
    <source>
        <dbReference type="Pfam" id="PF14833"/>
    </source>
</evidence>
<keyword evidence="9" id="KW-0732">Signal</keyword>
<dbReference type="NCBIfam" id="TIGR01692">
    <property type="entry name" value="HIBADH"/>
    <property type="match status" value="1"/>
</dbReference>
<feature type="domain" description="3-hydroxyisobutyrate dehydrogenase-like NAD-binding" evidence="11">
    <location>
        <begin position="221"/>
        <end position="346"/>
    </location>
</feature>
<dbReference type="InterPro" id="IPR013328">
    <property type="entry name" value="6PGD_dom2"/>
</dbReference>
<dbReference type="SUPFAM" id="SSF48179">
    <property type="entry name" value="6-phosphogluconate dehydrogenase C-terminal domain-like"/>
    <property type="match status" value="1"/>
</dbReference>
<keyword evidence="13" id="KW-1185">Reference proteome</keyword>
<dbReference type="Pfam" id="PF03446">
    <property type="entry name" value="NAD_binding_2"/>
    <property type="match status" value="1"/>
</dbReference>
<evidence type="ECO:0000313" key="13">
    <source>
        <dbReference type="Proteomes" id="UP001497512"/>
    </source>
</evidence>
<evidence type="ECO:0000256" key="2">
    <source>
        <dbReference type="ARBA" id="ARBA00006013"/>
    </source>
</evidence>
<dbReference type="InterPro" id="IPR036291">
    <property type="entry name" value="NAD(P)-bd_dom_sf"/>
</dbReference>
<keyword evidence="4 8" id="KW-0101">Branched-chain amino acid catabolism</keyword>
<dbReference type="InterPro" id="IPR011548">
    <property type="entry name" value="HIBADH"/>
</dbReference>
<evidence type="ECO:0000256" key="3">
    <source>
        <dbReference type="ARBA" id="ARBA00012991"/>
    </source>
</evidence>
<comment type="pathway">
    <text evidence="1 8">Amino-acid degradation; L-valine degradation.</text>
</comment>
<keyword evidence="5 8" id="KW-0560">Oxidoreductase</keyword>
<evidence type="ECO:0000256" key="8">
    <source>
        <dbReference type="RuleBase" id="RU910714"/>
    </source>
</evidence>
<dbReference type="InterPro" id="IPR006115">
    <property type="entry name" value="6PGDH_NADP-bd"/>
</dbReference>
<evidence type="ECO:0000256" key="1">
    <source>
        <dbReference type="ARBA" id="ARBA00005109"/>
    </source>
</evidence>
<feature type="domain" description="6-phosphogluconate dehydrogenase NADP-binding" evidence="10">
    <location>
        <begin position="48"/>
        <end position="218"/>
    </location>
</feature>
<sequence>MAFWRRGGVGWWSRSLLLRNCITTTFLPLQNSGLKLFCASSGDDPQQRVGFVGLGNMGAHMASNLLKAGHHLTVHDKNEGVMRAFAEKGADMAPTPHELADACDVVITMLPSSPHVVDVYMGPKGLLSASDSVRPSLLIDASTVDPQTCRRLAKRVAECKLSSSSKQQAPLLLDAPVSGGVVGAQAATLTFMVGGSEEALKGAQHLLKAMGTRVVHCGGAGNGAAAKVCNNLALAISMAGVSEALALGQRLGIDAHTLSNIFNSSSARCWSSDTYNPVPGVMSGVPASRNYQGGFSCHLMVKDVGLAMAAADESGSSVPLGLQVFDMYTAVCKAGQSSDDFSVIFQHYYKGKPEQEASIDLKPQRSITENL</sequence>
<dbReference type="InterPro" id="IPR002204">
    <property type="entry name" value="3-OH-isobutyrate_DH-rel_CS"/>
</dbReference>
<comment type="catalytic activity">
    <reaction evidence="7 8">
        <text>3-hydroxy-2-methylpropanoate + NAD(+) = 2-methyl-3-oxopropanoate + NADH + H(+)</text>
        <dbReference type="Rhea" id="RHEA:17681"/>
        <dbReference type="ChEBI" id="CHEBI:11805"/>
        <dbReference type="ChEBI" id="CHEBI:15378"/>
        <dbReference type="ChEBI" id="CHEBI:57540"/>
        <dbReference type="ChEBI" id="CHEBI:57700"/>
        <dbReference type="ChEBI" id="CHEBI:57945"/>
        <dbReference type="EC" id="1.1.1.31"/>
    </reaction>
</comment>
<evidence type="ECO:0000256" key="7">
    <source>
        <dbReference type="ARBA" id="ARBA00049197"/>
    </source>
</evidence>
<evidence type="ECO:0000256" key="9">
    <source>
        <dbReference type="SAM" id="SignalP"/>
    </source>
</evidence>
<feature type="signal peptide" evidence="9">
    <location>
        <begin position="1"/>
        <end position="23"/>
    </location>
</feature>
<gene>
    <name evidence="12" type="ORF">CSSPTR1EN2_LOCUS16366</name>
</gene>
<dbReference type="InterPro" id="IPR008927">
    <property type="entry name" value="6-PGluconate_DH-like_C_sf"/>
</dbReference>
<dbReference type="Gene3D" id="3.40.50.720">
    <property type="entry name" value="NAD(P)-binding Rossmann-like Domain"/>
    <property type="match status" value="1"/>
</dbReference>
<evidence type="ECO:0000256" key="5">
    <source>
        <dbReference type="ARBA" id="ARBA00023002"/>
    </source>
</evidence>
<dbReference type="PROSITE" id="PS00895">
    <property type="entry name" value="3_HYDROXYISOBUT_DH"/>
    <property type="match status" value="1"/>
</dbReference>
<evidence type="ECO:0000259" key="10">
    <source>
        <dbReference type="Pfam" id="PF03446"/>
    </source>
</evidence>
<accession>A0ABP0UIQ5</accession>
<dbReference type="SUPFAM" id="SSF51735">
    <property type="entry name" value="NAD(P)-binding Rossmann-fold domains"/>
    <property type="match status" value="1"/>
</dbReference>
<name>A0ABP0UIQ5_9BRYO</name>
<keyword evidence="6 8" id="KW-0520">NAD</keyword>
<evidence type="ECO:0000256" key="6">
    <source>
        <dbReference type="ARBA" id="ARBA00023027"/>
    </source>
</evidence>
<dbReference type="EMBL" id="OZ019896">
    <property type="protein sequence ID" value="CAK9222747.1"/>
    <property type="molecule type" value="Genomic_DNA"/>
</dbReference>
<organism evidence="12 13">
    <name type="scientific">Sphagnum troendelagicum</name>
    <dbReference type="NCBI Taxonomy" id="128251"/>
    <lineage>
        <taxon>Eukaryota</taxon>
        <taxon>Viridiplantae</taxon>
        <taxon>Streptophyta</taxon>
        <taxon>Embryophyta</taxon>
        <taxon>Bryophyta</taxon>
        <taxon>Sphagnophytina</taxon>
        <taxon>Sphagnopsida</taxon>
        <taxon>Sphagnales</taxon>
        <taxon>Sphagnaceae</taxon>
        <taxon>Sphagnum</taxon>
    </lineage>
</organism>
<protein>
    <recommendedName>
        <fullName evidence="3 8">3-hydroxyisobutyrate dehydrogenase</fullName>
        <shortName evidence="8">HIBADH</shortName>
        <ecNumber evidence="3 8">1.1.1.31</ecNumber>
    </recommendedName>
</protein>